<keyword evidence="4 10" id="KW-0812">Transmembrane</keyword>
<dbReference type="Gene3D" id="1.20.144.10">
    <property type="entry name" value="Phosphatidic acid phosphatase type 2/haloperoxidase"/>
    <property type="match status" value="1"/>
</dbReference>
<dbReference type="Proteomes" id="UP000044071">
    <property type="component" value="Unassembled WGS sequence"/>
</dbReference>
<evidence type="ECO:0000256" key="7">
    <source>
        <dbReference type="ARBA" id="ARBA00023136"/>
    </source>
</evidence>
<feature type="transmembrane region" description="Helical" evidence="10">
    <location>
        <begin position="12"/>
        <end position="36"/>
    </location>
</feature>
<dbReference type="Pfam" id="PF01569">
    <property type="entry name" value="PAP2"/>
    <property type="match status" value="1"/>
</dbReference>
<dbReference type="EC" id="3.6.1.27" evidence="2"/>
<dbReference type="GO" id="GO:0050380">
    <property type="term" value="F:undecaprenyl-diphosphatase activity"/>
    <property type="evidence" value="ECO:0007669"/>
    <property type="project" value="UniProtKB-EC"/>
</dbReference>
<dbReference type="eggNOG" id="COG0671">
    <property type="taxonomic scope" value="Bacteria"/>
</dbReference>
<name>A0A078KW07_9GAMM</name>
<evidence type="ECO:0000259" key="11">
    <source>
        <dbReference type="SMART" id="SM00014"/>
    </source>
</evidence>
<accession>A0A078KW07</accession>
<dbReference type="AlphaFoldDB" id="A0A078KW07"/>
<protein>
    <recommendedName>
        <fullName evidence="2">undecaprenyl-diphosphate phosphatase</fullName>
        <ecNumber evidence="2">3.6.1.27</ecNumber>
    </recommendedName>
    <alternativeName>
        <fullName evidence="8">Undecaprenyl pyrophosphate phosphatase</fullName>
    </alternativeName>
</protein>
<evidence type="ECO:0000256" key="2">
    <source>
        <dbReference type="ARBA" id="ARBA00012374"/>
    </source>
</evidence>
<evidence type="ECO:0000313" key="13">
    <source>
        <dbReference type="Proteomes" id="UP000044071"/>
    </source>
</evidence>
<evidence type="ECO:0000256" key="10">
    <source>
        <dbReference type="SAM" id="Phobius"/>
    </source>
</evidence>
<evidence type="ECO:0000256" key="8">
    <source>
        <dbReference type="ARBA" id="ARBA00032707"/>
    </source>
</evidence>
<dbReference type="SUPFAM" id="SSF48317">
    <property type="entry name" value="Acid phosphatase/Vanadium-dependent haloperoxidase"/>
    <property type="match status" value="1"/>
</dbReference>
<feature type="transmembrane region" description="Helical" evidence="10">
    <location>
        <begin position="169"/>
        <end position="187"/>
    </location>
</feature>
<proteinExistence type="predicted"/>
<gene>
    <name evidence="12" type="ORF">BN59_02947</name>
</gene>
<keyword evidence="13" id="KW-1185">Reference proteome</keyword>
<evidence type="ECO:0000256" key="9">
    <source>
        <dbReference type="ARBA" id="ARBA00047594"/>
    </source>
</evidence>
<keyword evidence="5" id="KW-0378">Hydrolase</keyword>
<evidence type="ECO:0000256" key="4">
    <source>
        <dbReference type="ARBA" id="ARBA00022692"/>
    </source>
</evidence>
<dbReference type="EMBL" id="CCSB01000003">
    <property type="protein sequence ID" value="CDZ78635.1"/>
    <property type="molecule type" value="Genomic_DNA"/>
</dbReference>
<organism evidence="12 13">
    <name type="scientific">Legionella massiliensis</name>
    <dbReference type="NCBI Taxonomy" id="1034943"/>
    <lineage>
        <taxon>Bacteria</taxon>
        <taxon>Pseudomonadati</taxon>
        <taxon>Pseudomonadota</taxon>
        <taxon>Gammaproteobacteria</taxon>
        <taxon>Legionellales</taxon>
        <taxon>Legionellaceae</taxon>
        <taxon>Legionella</taxon>
    </lineage>
</organism>
<reference evidence="12 13" key="1">
    <citation type="submission" date="2014-06" db="EMBL/GenBank/DDBJ databases">
        <authorList>
            <person name="Urmite Genomes Urmite Genomes"/>
        </authorList>
    </citation>
    <scope>NUCLEOTIDE SEQUENCE [LARGE SCALE GENOMIC DNA]</scope>
</reference>
<dbReference type="PANTHER" id="PTHR14969">
    <property type="entry name" value="SPHINGOSINE-1-PHOSPHATE PHOSPHOHYDROLASE"/>
    <property type="match status" value="1"/>
</dbReference>
<comment type="catalytic activity">
    <reaction evidence="9">
        <text>di-trans,octa-cis-undecaprenyl diphosphate + H2O = di-trans,octa-cis-undecaprenyl phosphate + phosphate + H(+)</text>
        <dbReference type="Rhea" id="RHEA:28094"/>
        <dbReference type="ChEBI" id="CHEBI:15377"/>
        <dbReference type="ChEBI" id="CHEBI:15378"/>
        <dbReference type="ChEBI" id="CHEBI:43474"/>
        <dbReference type="ChEBI" id="CHEBI:58405"/>
        <dbReference type="ChEBI" id="CHEBI:60392"/>
        <dbReference type="EC" id="3.6.1.27"/>
    </reaction>
</comment>
<feature type="transmembrane region" description="Helical" evidence="10">
    <location>
        <begin position="140"/>
        <end position="162"/>
    </location>
</feature>
<dbReference type="GO" id="GO:0005886">
    <property type="term" value="C:plasma membrane"/>
    <property type="evidence" value="ECO:0007669"/>
    <property type="project" value="UniProtKB-SubCell"/>
</dbReference>
<keyword evidence="3" id="KW-1003">Cell membrane</keyword>
<feature type="transmembrane region" description="Helical" evidence="10">
    <location>
        <begin position="92"/>
        <end position="113"/>
    </location>
</feature>
<dbReference type="SMART" id="SM00014">
    <property type="entry name" value="acidPPc"/>
    <property type="match status" value="1"/>
</dbReference>
<evidence type="ECO:0000256" key="5">
    <source>
        <dbReference type="ARBA" id="ARBA00022801"/>
    </source>
</evidence>
<dbReference type="RefSeq" id="WP_044011757.1">
    <property type="nucleotide sequence ID" value="NZ_CCVW01000003.1"/>
</dbReference>
<keyword evidence="7 10" id="KW-0472">Membrane</keyword>
<evidence type="ECO:0000256" key="1">
    <source>
        <dbReference type="ARBA" id="ARBA00004651"/>
    </source>
</evidence>
<keyword evidence="6 10" id="KW-1133">Transmembrane helix</keyword>
<dbReference type="PANTHER" id="PTHR14969:SF62">
    <property type="entry name" value="DECAPRENYLPHOSPHORYL-5-PHOSPHORIBOSE PHOSPHATASE RV3807C-RELATED"/>
    <property type="match status" value="1"/>
</dbReference>
<dbReference type="InterPro" id="IPR000326">
    <property type="entry name" value="PAP2/HPO"/>
</dbReference>
<sequence>MEKTNKSPFDRFFAFMTKPMVIIPYFALIILLMLYWDKPLSSYLFHADMRAHLPFLSYLTRFGLGVVYFSVFPVLIFFFRYVKKHPDWEAKIWFLLLSLSISTAICVVIKIVLGRARPNMFLQGDGQFYGFYGFQLDSHFWSFPSGHTTTMMSVVLGLGILLPRYFTPLLLLGIAVALSRVLLTHHYLSDVLFTSYLTLIEIGCLLYVLRSKSWLTPVWRHTV</sequence>
<dbReference type="STRING" id="1034943.BN59_02947"/>
<feature type="transmembrane region" description="Helical" evidence="10">
    <location>
        <begin position="193"/>
        <end position="210"/>
    </location>
</feature>
<feature type="transmembrane region" description="Helical" evidence="10">
    <location>
        <begin position="56"/>
        <end position="80"/>
    </location>
</feature>
<dbReference type="InterPro" id="IPR036938">
    <property type="entry name" value="PAP2/HPO_sf"/>
</dbReference>
<evidence type="ECO:0000256" key="6">
    <source>
        <dbReference type="ARBA" id="ARBA00022989"/>
    </source>
</evidence>
<dbReference type="OrthoDB" id="5645237at2"/>
<evidence type="ECO:0000256" key="3">
    <source>
        <dbReference type="ARBA" id="ARBA00022475"/>
    </source>
</evidence>
<comment type="subcellular location">
    <subcellularLocation>
        <location evidence="1">Cell membrane</location>
        <topology evidence="1">Multi-pass membrane protein</topology>
    </subcellularLocation>
</comment>
<feature type="domain" description="Phosphatidic acid phosphatase type 2/haloperoxidase" evidence="11">
    <location>
        <begin position="91"/>
        <end position="206"/>
    </location>
</feature>
<evidence type="ECO:0000313" key="12">
    <source>
        <dbReference type="EMBL" id="CDZ78635.1"/>
    </source>
</evidence>